<dbReference type="RefSeq" id="WP_143915488.1">
    <property type="nucleotide sequence ID" value="NZ_CANMIK010000006.1"/>
</dbReference>
<dbReference type="PIRSF" id="PIRSF018266">
    <property type="entry name" value="FecR"/>
    <property type="match status" value="1"/>
</dbReference>
<feature type="transmembrane region" description="Helical" evidence="1">
    <location>
        <begin position="77"/>
        <end position="96"/>
    </location>
</feature>
<dbReference type="PANTHER" id="PTHR30273:SF2">
    <property type="entry name" value="PROTEIN FECR"/>
    <property type="match status" value="1"/>
</dbReference>
<dbReference type="GO" id="GO:0016989">
    <property type="term" value="F:sigma factor antagonist activity"/>
    <property type="evidence" value="ECO:0007669"/>
    <property type="project" value="TreeGrafter"/>
</dbReference>
<dbReference type="Pfam" id="PF04773">
    <property type="entry name" value="FecR"/>
    <property type="match status" value="1"/>
</dbReference>
<protein>
    <submittedName>
        <fullName evidence="4">FecR family protein</fullName>
    </submittedName>
</protein>
<dbReference type="InterPro" id="IPR006860">
    <property type="entry name" value="FecR"/>
</dbReference>
<dbReference type="InterPro" id="IPR012373">
    <property type="entry name" value="Ferrdict_sens_TM"/>
</dbReference>
<dbReference type="Pfam" id="PF16344">
    <property type="entry name" value="FecR_C"/>
    <property type="match status" value="1"/>
</dbReference>
<evidence type="ECO:0000259" key="2">
    <source>
        <dbReference type="Pfam" id="PF04773"/>
    </source>
</evidence>
<dbReference type="Gene3D" id="3.55.50.30">
    <property type="match status" value="1"/>
</dbReference>
<organism evidence="4 5">
    <name type="scientific">Aquimarina algiphila</name>
    <dbReference type="NCBI Taxonomy" id="2047982"/>
    <lineage>
        <taxon>Bacteria</taxon>
        <taxon>Pseudomonadati</taxon>
        <taxon>Bacteroidota</taxon>
        <taxon>Flavobacteriia</taxon>
        <taxon>Flavobacteriales</taxon>
        <taxon>Flavobacteriaceae</taxon>
        <taxon>Aquimarina</taxon>
    </lineage>
</organism>
<dbReference type="Proteomes" id="UP000318833">
    <property type="component" value="Unassembled WGS sequence"/>
</dbReference>
<accession>A0A554VQ77</accession>
<evidence type="ECO:0000256" key="1">
    <source>
        <dbReference type="SAM" id="Phobius"/>
    </source>
</evidence>
<dbReference type="AlphaFoldDB" id="A0A554VQ77"/>
<evidence type="ECO:0000259" key="3">
    <source>
        <dbReference type="Pfam" id="PF16344"/>
    </source>
</evidence>
<dbReference type="OrthoDB" id="1097347at2"/>
<keyword evidence="1" id="KW-1133">Transmembrane helix</keyword>
<gene>
    <name evidence="4" type="ORF">FOF46_03645</name>
</gene>
<proteinExistence type="predicted"/>
<dbReference type="PANTHER" id="PTHR30273">
    <property type="entry name" value="PERIPLASMIC SIGNAL SENSOR AND SIGMA FACTOR ACTIVATOR FECR-RELATED"/>
    <property type="match status" value="1"/>
</dbReference>
<feature type="domain" description="FecR protein" evidence="2">
    <location>
        <begin position="101"/>
        <end position="191"/>
    </location>
</feature>
<evidence type="ECO:0000313" key="4">
    <source>
        <dbReference type="EMBL" id="TSE10686.1"/>
    </source>
</evidence>
<name>A0A554VQ77_9FLAO</name>
<dbReference type="Gene3D" id="2.60.120.1440">
    <property type="match status" value="1"/>
</dbReference>
<dbReference type="InterPro" id="IPR032508">
    <property type="entry name" value="FecR_C"/>
</dbReference>
<reference evidence="4 5" key="1">
    <citation type="submission" date="2019-07" db="EMBL/GenBank/DDBJ databases">
        <title>The draft genome sequence of Aquimarina algiphila M91.</title>
        <authorList>
            <person name="Meng X."/>
        </authorList>
    </citation>
    <scope>NUCLEOTIDE SEQUENCE [LARGE SCALE GENOMIC DNA]</scope>
    <source>
        <strain evidence="4 5">M91</strain>
    </source>
</reference>
<keyword evidence="1" id="KW-0472">Membrane</keyword>
<keyword evidence="5" id="KW-1185">Reference proteome</keyword>
<dbReference type="EMBL" id="VLNR01000005">
    <property type="protein sequence ID" value="TSE10686.1"/>
    <property type="molecule type" value="Genomic_DNA"/>
</dbReference>
<comment type="caution">
    <text evidence="4">The sequence shown here is derived from an EMBL/GenBank/DDBJ whole genome shotgun (WGS) entry which is preliminary data.</text>
</comment>
<feature type="domain" description="Protein FecR C-terminal" evidence="3">
    <location>
        <begin position="233"/>
        <end position="296"/>
    </location>
</feature>
<evidence type="ECO:0000313" key="5">
    <source>
        <dbReference type="Proteomes" id="UP000318833"/>
    </source>
</evidence>
<keyword evidence="1" id="KW-0812">Transmembrane</keyword>
<sequence length="306" mass="34837">MNKEYLIEKWLIGELTKEELEAFKKLDDYDMHIKIMEGAKNFKASEVSEVADLDSFYAKLDQQKTPAVEHNTWYKPFLKIAAAFAILVGIGSLFFLNSNTNIETMISEKISVELPDASTAMLNSKSEITFNKNDWTTKREVTLEGEAFFKVAKGSKFDVITDAGKVSVLGTQFNVKNREGYFEVQCFEGLVNVKYKNHIKKLPAGKTFKVVKGMITSDTTLNQQPEWMSNVSSFKSVPFYVVINEFERQYDVVFSLENIDTSRIFTGGFVHTNLEEGLKSITLPLDLNYTLDSTNNIKLFKDKPKK</sequence>